<comment type="caution">
    <text evidence="4">The sequence shown here is derived from an EMBL/GenBank/DDBJ whole genome shotgun (WGS) entry which is preliminary data.</text>
</comment>
<name>A0A3S4ZZ51_9PLAT</name>
<dbReference type="OrthoDB" id="424753at2759"/>
<gene>
    <name evidence="4" type="ORF">PXEA_LOCUS4135</name>
</gene>
<evidence type="ECO:0000256" key="2">
    <source>
        <dbReference type="SAM" id="MobiDB-lite"/>
    </source>
</evidence>
<feature type="domain" description="Calpain catalytic" evidence="3">
    <location>
        <begin position="43"/>
        <end position="117"/>
    </location>
</feature>
<evidence type="ECO:0000313" key="4">
    <source>
        <dbReference type="EMBL" id="VEL10695.1"/>
    </source>
</evidence>
<reference evidence="4" key="1">
    <citation type="submission" date="2018-11" db="EMBL/GenBank/DDBJ databases">
        <authorList>
            <consortium name="Pathogen Informatics"/>
        </authorList>
    </citation>
    <scope>NUCLEOTIDE SEQUENCE</scope>
</reference>
<keyword evidence="5" id="KW-1185">Reference proteome</keyword>
<organism evidence="4 5">
    <name type="scientific">Protopolystoma xenopodis</name>
    <dbReference type="NCBI Taxonomy" id="117903"/>
    <lineage>
        <taxon>Eukaryota</taxon>
        <taxon>Metazoa</taxon>
        <taxon>Spiralia</taxon>
        <taxon>Lophotrochozoa</taxon>
        <taxon>Platyhelminthes</taxon>
        <taxon>Monogenea</taxon>
        <taxon>Polyopisthocotylea</taxon>
        <taxon>Polystomatidea</taxon>
        <taxon>Polystomatidae</taxon>
        <taxon>Protopolystoma</taxon>
    </lineage>
</organism>
<dbReference type="AlphaFoldDB" id="A0A3S4ZZ51"/>
<evidence type="ECO:0000259" key="3">
    <source>
        <dbReference type="PROSITE" id="PS50203"/>
    </source>
</evidence>
<dbReference type="PROSITE" id="PS50203">
    <property type="entry name" value="CALPAIN_CAT"/>
    <property type="match status" value="1"/>
</dbReference>
<accession>A0A3S4ZZ51</accession>
<sequence>MQGASPSPRIMGGPTTISISSAGGPSEAFEQLRLELLHAGHHLYVDSSFPADDSSLFYSRRPPCPVVWMRPGEIMASTGLYLGLSASVAPRTNSSGPEFIGEGGIRLGELRQGELGQ</sequence>
<comment type="caution">
    <text evidence="1">Lacks conserved residue(s) required for the propagation of feature annotation.</text>
</comment>
<dbReference type="GO" id="GO:0004198">
    <property type="term" value="F:calcium-dependent cysteine-type endopeptidase activity"/>
    <property type="evidence" value="ECO:0007669"/>
    <property type="project" value="InterPro"/>
</dbReference>
<dbReference type="Proteomes" id="UP000784294">
    <property type="component" value="Unassembled WGS sequence"/>
</dbReference>
<feature type="region of interest" description="Disordered" evidence="2">
    <location>
        <begin position="1"/>
        <end position="22"/>
    </location>
</feature>
<dbReference type="GO" id="GO:0006508">
    <property type="term" value="P:proteolysis"/>
    <property type="evidence" value="ECO:0007669"/>
    <property type="project" value="InterPro"/>
</dbReference>
<evidence type="ECO:0000313" key="5">
    <source>
        <dbReference type="Proteomes" id="UP000784294"/>
    </source>
</evidence>
<proteinExistence type="predicted"/>
<dbReference type="InterPro" id="IPR038765">
    <property type="entry name" value="Papain-like_cys_pep_sf"/>
</dbReference>
<dbReference type="InterPro" id="IPR001300">
    <property type="entry name" value="Peptidase_C2_calpain_cat"/>
</dbReference>
<protein>
    <recommendedName>
        <fullName evidence="3">Calpain catalytic domain-containing protein</fullName>
    </recommendedName>
</protein>
<dbReference type="SUPFAM" id="SSF54001">
    <property type="entry name" value="Cysteine proteinases"/>
    <property type="match status" value="1"/>
</dbReference>
<dbReference type="EMBL" id="CAAALY010009709">
    <property type="protein sequence ID" value="VEL10695.1"/>
    <property type="molecule type" value="Genomic_DNA"/>
</dbReference>
<evidence type="ECO:0000256" key="1">
    <source>
        <dbReference type="PROSITE-ProRule" id="PRU00239"/>
    </source>
</evidence>
<dbReference type="Pfam" id="PF00648">
    <property type="entry name" value="Peptidase_C2"/>
    <property type="match status" value="1"/>
</dbReference>